<name>A0A9K3M475_9STRA</name>
<dbReference type="EMBL" id="JAGRRH010000001">
    <property type="protein sequence ID" value="KAG7373898.1"/>
    <property type="molecule type" value="Genomic_DNA"/>
</dbReference>
<dbReference type="AlphaFoldDB" id="A0A9K3M475"/>
<protein>
    <submittedName>
        <fullName evidence="1">Uncharacterized protein</fullName>
    </submittedName>
</protein>
<sequence>MQPVVAGASHAMSVEVNFFRPAAVAPFLGRLLFPYNTLRWDMSKLVVIGHMYYATATSGGGVSCCNREGGGALQDEPIITKKKELQTQGSLRRIVEYCVVK</sequence>
<organism evidence="1 2">
    <name type="scientific">Nitzschia inconspicua</name>
    <dbReference type="NCBI Taxonomy" id="303405"/>
    <lineage>
        <taxon>Eukaryota</taxon>
        <taxon>Sar</taxon>
        <taxon>Stramenopiles</taxon>
        <taxon>Ochrophyta</taxon>
        <taxon>Bacillariophyta</taxon>
        <taxon>Bacillariophyceae</taxon>
        <taxon>Bacillariophycidae</taxon>
        <taxon>Bacillariales</taxon>
        <taxon>Bacillariaceae</taxon>
        <taxon>Nitzschia</taxon>
    </lineage>
</organism>
<dbReference type="Proteomes" id="UP000693970">
    <property type="component" value="Unassembled WGS sequence"/>
</dbReference>
<evidence type="ECO:0000313" key="2">
    <source>
        <dbReference type="Proteomes" id="UP000693970"/>
    </source>
</evidence>
<gene>
    <name evidence="1" type="ORF">IV203_012993</name>
</gene>
<reference evidence="1" key="2">
    <citation type="submission" date="2021-04" db="EMBL/GenBank/DDBJ databases">
        <authorList>
            <person name="Podell S."/>
        </authorList>
    </citation>
    <scope>NUCLEOTIDE SEQUENCE</scope>
    <source>
        <strain evidence="1">Hildebrandi</strain>
    </source>
</reference>
<reference evidence="1" key="1">
    <citation type="journal article" date="2021" name="Sci. Rep.">
        <title>Diploid genomic architecture of Nitzschia inconspicua, an elite biomass production diatom.</title>
        <authorList>
            <person name="Oliver A."/>
            <person name="Podell S."/>
            <person name="Pinowska A."/>
            <person name="Traller J.C."/>
            <person name="Smith S.R."/>
            <person name="McClure R."/>
            <person name="Beliaev A."/>
            <person name="Bohutskyi P."/>
            <person name="Hill E.A."/>
            <person name="Rabines A."/>
            <person name="Zheng H."/>
            <person name="Allen L.Z."/>
            <person name="Kuo A."/>
            <person name="Grigoriev I.V."/>
            <person name="Allen A.E."/>
            <person name="Hazlebeck D."/>
            <person name="Allen E.E."/>
        </authorList>
    </citation>
    <scope>NUCLEOTIDE SEQUENCE</scope>
    <source>
        <strain evidence="1">Hildebrandi</strain>
    </source>
</reference>
<proteinExistence type="predicted"/>
<evidence type="ECO:0000313" key="1">
    <source>
        <dbReference type="EMBL" id="KAG7373898.1"/>
    </source>
</evidence>
<keyword evidence="2" id="KW-1185">Reference proteome</keyword>
<accession>A0A9K3M475</accession>
<comment type="caution">
    <text evidence="1">The sequence shown here is derived from an EMBL/GenBank/DDBJ whole genome shotgun (WGS) entry which is preliminary data.</text>
</comment>